<accession>A0A7T1T8M0</accession>
<dbReference type="AlphaFoldDB" id="A0A7T1T8M0"/>
<dbReference type="Pfam" id="PF20016">
    <property type="entry name" value="ThsA_Macro"/>
    <property type="match status" value="1"/>
</dbReference>
<dbReference type="EMBL" id="CP048882">
    <property type="protein sequence ID" value="QPP08338.1"/>
    <property type="molecule type" value="Genomic_DNA"/>
</dbReference>
<organism evidence="2 3">
    <name type="scientific">Streptomyces bathyalis</name>
    <dbReference type="NCBI Taxonomy" id="2710756"/>
    <lineage>
        <taxon>Bacteria</taxon>
        <taxon>Bacillati</taxon>
        <taxon>Actinomycetota</taxon>
        <taxon>Actinomycetes</taxon>
        <taxon>Kitasatosporales</taxon>
        <taxon>Streptomycetaceae</taxon>
        <taxon>Streptomyces</taxon>
    </lineage>
</organism>
<evidence type="ECO:0000259" key="1">
    <source>
        <dbReference type="Pfam" id="PF20016"/>
    </source>
</evidence>
<evidence type="ECO:0000313" key="2">
    <source>
        <dbReference type="EMBL" id="QPP08338.1"/>
    </source>
</evidence>
<gene>
    <name evidence="2" type="ORF">G4Z16_20225</name>
</gene>
<dbReference type="InterPro" id="IPR045535">
    <property type="entry name" value="ThsA_Macro"/>
</dbReference>
<dbReference type="RefSeq" id="WP_197352133.1">
    <property type="nucleotide sequence ID" value="NZ_CP048882.1"/>
</dbReference>
<dbReference type="Proteomes" id="UP000595046">
    <property type="component" value="Chromosome"/>
</dbReference>
<feature type="domain" description="Thoeris protein ThsA Macro" evidence="1">
    <location>
        <begin position="2"/>
        <end position="185"/>
    </location>
</feature>
<reference evidence="3" key="1">
    <citation type="submission" date="2020-02" db="EMBL/GenBank/DDBJ databases">
        <title>Streptomyces sp. ASO4wet.</title>
        <authorList>
            <person name="Risdian C."/>
            <person name="Landwehr W."/>
            <person name="Schupp P."/>
            <person name="Wink J."/>
        </authorList>
    </citation>
    <scope>NUCLEOTIDE SEQUENCE [LARGE SCALE GENOMIC DNA]</scope>
    <source>
        <strain evidence="3">ASO4wet</strain>
    </source>
</reference>
<proteinExistence type="predicted"/>
<keyword evidence="3" id="KW-1185">Reference proteome</keyword>
<evidence type="ECO:0000313" key="3">
    <source>
        <dbReference type="Proteomes" id="UP000595046"/>
    </source>
</evidence>
<protein>
    <recommendedName>
        <fullName evidence="1">Thoeris protein ThsA Macro domain-containing protein</fullName>
    </recommendedName>
</protein>
<sequence length="204" mass="22481">MVKVGDLFTEESDRIIGFTDVFDTSVAGREIIHPRSVQGQLLQRVFNGNVTSLDTALQESLQDASILRSETEVGKPQGKRDRYPLGTVAVIGSEPYKYYCVAYSHMSNDLTARSSVDHLWQSLDSTWSAVVSHGNLDPVAVPVLGSDLARIGSLDRESLVKMIVLSFVSRSRVDLVSRRLSVVIHPKDADQVNIHEVQAFLASL</sequence>
<name>A0A7T1T8M0_9ACTN</name>
<dbReference type="KEGG" id="sbat:G4Z16_20225"/>